<reference evidence="3" key="1">
    <citation type="journal article" date="2010" name="Nat. Biotechnol.">
        <title>Draft genome sequence of the oilseed species Ricinus communis.</title>
        <authorList>
            <person name="Chan A.P."/>
            <person name="Crabtree J."/>
            <person name="Zhao Q."/>
            <person name="Lorenzi H."/>
            <person name="Orvis J."/>
            <person name="Puiu D."/>
            <person name="Melake-Berhan A."/>
            <person name="Jones K.M."/>
            <person name="Redman J."/>
            <person name="Chen G."/>
            <person name="Cahoon E.B."/>
            <person name="Gedil M."/>
            <person name="Stanke M."/>
            <person name="Haas B.J."/>
            <person name="Wortman J.R."/>
            <person name="Fraser-Liggett C.M."/>
            <person name="Ravel J."/>
            <person name="Rabinowicz P.D."/>
        </authorList>
    </citation>
    <scope>NUCLEOTIDE SEQUENCE [LARGE SCALE GENOMIC DNA]</scope>
    <source>
        <strain evidence="3">cv. Hale</strain>
    </source>
</reference>
<organism evidence="2 3">
    <name type="scientific">Ricinus communis</name>
    <name type="common">Castor bean</name>
    <dbReference type="NCBI Taxonomy" id="3988"/>
    <lineage>
        <taxon>Eukaryota</taxon>
        <taxon>Viridiplantae</taxon>
        <taxon>Streptophyta</taxon>
        <taxon>Embryophyta</taxon>
        <taxon>Tracheophyta</taxon>
        <taxon>Spermatophyta</taxon>
        <taxon>Magnoliopsida</taxon>
        <taxon>eudicotyledons</taxon>
        <taxon>Gunneridae</taxon>
        <taxon>Pentapetalae</taxon>
        <taxon>rosids</taxon>
        <taxon>fabids</taxon>
        <taxon>Malpighiales</taxon>
        <taxon>Euphorbiaceae</taxon>
        <taxon>Acalyphoideae</taxon>
        <taxon>Acalypheae</taxon>
        <taxon>Ricinus</taxon>
    </lineage>
</organism>
<evidence type="ECO:0000313" key="3">
    <source>
        <dbReference type="Proteomes" id="UP000008311"/>
    </source>
</evidence>
<proteinExistence type="predicted"/>
<evidence type="ECO:0000256" key="1">
    <source>
        <dbReference type="SAM" id="MobiDB-lite"/>
    </source>
</evidence>
<name>B9S3F3_RICCO</name>
<feature type="compositionally biased region" description="Gly residues" evidence="1">
    <location>
        <begin position="40"/>
        <end position="53"/>
    </location>
</feature>
<sequence length="62" mass="6292">MGAVALLNPKITIPLFMLVLFTPLIKFARIATVVEEDDSGCGGGGGGRAGNGDGLRASSDDE</sequence>
<gene>
    <name evidence="2" type="ORF">RCOM_0733200</name>
</gene>
<keyword evidence="3" id="KW-1185">Reference proteome</keyword>
<evidence type="ECO:0000313" key="2">
    <source>
        <dbReference type="EMBL" id="EEF41935.1"/>
    </source>
</evidence>
<accession>B9S3F3</accession>
<dbReference type="AlphaFoldDB" id="B9S3F3"/>
<dbReference type="InParanoid" id="B9S3F3"/>
<feature type="region of interest" description="Disordered" evidence="1">
    <location>
        <begin position="36"/>
        <end position="62"/>
    </location>
</feature>
<protein>
    <submittedName>
        <fullName evidence="2">Uncharacterized protein</fullName>
    </submittedName>
</protein>
<dbReference type="EMBL" id="EQ973857">
    <property type="protein sequence ID" value="EEF41935.1"/>
    <property type="molecule type" value="Genomic_DNA"/>
</dbReference>
<dbReference type="Proteomes" id="UP000008311">
    <property type="component" value="Unassembled WGS sequence"/>
</dbReference>